<keyword evidence="2" id="KW-1185">Reference proteome</keyword>
<reference evidence="1 2" key="1">
    <citation type="submission" date="2015-03" db="EMBL/GenBank/DDBJ databases">
        <title>Genome sequence of Pseudoalteromonas aurantia.</title>
        <authorList>
            <person name="Xie B.-B."/>
            <person name="Rong J.-C."/>
            <person name="Qin Q.-L."/>
            <person name="Zhang Y.-Z."/>
        </authorList>
    </citation>
    <scope>NUCLEOTIDE SEQUENCE [LARGE SCALE GENOMIC DNA]</scope>
    <source>
        <strain evidence="1 2">208</strain>
    </source>
</reference>
<evidence type="ECO:0000313" key="2">
    <source>
        <dbReference type="Proteomes" id="UP000615755"/>
    </source>
</evidence>
<gene>
    <name evidence="1" type="ORF">PAUR_a1034</name>
</gene>
<organism evidence="1 2">
    <name type="scientific">Pseudoalteromonas aurantia 208</name>
    <dbReference type="NCBI Taxonomy" id="1314867"/>
    <lineage>
        <taxon>Bacteria</taxon>
        <taxon>Pseudomonadati</taxon>
        <taxon>Pseudomonadota</taxon>
        <taxon>Gammaproteobacteria</taxon>
        <taxon>Alteromonadales</taxon>
        <taxon>Pseudoalteromonadaceae</taxon>
        <taxon>Pseudoalteromonas</taxon>
    </lineage>
</organism>
<dbReference type="EMBL" id="AQGV01000012">
    <property type="protein sequence ID" value="MBE0367635.1"/>
    <property type="molecule type" value="Genomic_DNA"/>
</dbReference>
<dbReference type="Proteomes" id="UP000615755">
    <property type="component" value="Unassembled WGS sequence"/>
</dbReference>
<protein>
    <submittedName>
        <fullName evidence="1">Uncharacterized protein</fullName>
    </submittedName>
</protein>
<sequence>MTIDGVSSEHRAGTQKIVISEDGGYQTLSPLIAEKSLKIEVKSDAGSNGIVRYDYYFLEQAL</sequence>
<name>A0ABR9E9G0_9GAMM</name>
<accession>A0ABR9E9G0</accession>
<proteinExistence type="predicted"/>
<evidence type="ECO:0000313" key="1">
    <source>
        <dbReference type="EMBL" id="MBE0367635.1"/>
    </source>
</evidence>
<comment type="caution">
    <text evidence="1">The sequence shown here is derived from an EMBL/GenBank/DDBJ whole genome shotgun (WGS) entry which is preliminary data.</text>
</comment>